<reference evidence="2" key="1">
    <citation type="submission" date="2019-10" db="EMBL/GenBank/DDBJ databases">
        <authorList>
            <consortium name="DOE Joint Genome Institute"/>
            <person name="Kuo A."/>
            <person name="Miyauchi S."/>
            <person name="Kiss E."/>
            <person name="Drula E."/>
            <person name="Kohler A."/>
            <person name="Sanchez-Garcia M."/>
            <person name="Andreopoulos B."/>
            <person name="Barry K.W."/>
            <person name="Bonito G."/>
            <person name="Buee M."/>
            <person name="Carver A."/>
            <person name="Chen C."/>
            <person name="Cichocki N."/>
            <person name="Clum A."/>
            <person name="Culley D."/>
            <person name="Crous P.W."/>
            <person name="Fauchery L."/>
            <person name="Girlanda M."/>
            <person name="Hayes R."/>
            <person name="Keri Z."/>
            <person name="LaButti K."/>
            <person name="Lipzen A."/>
            <person name="Lombard V."/>
            <person name="Magnuson J."/>
            <person name="Maillard F."/>
            <person name="Morin E."/>
            <person name="Murat C."/>
            <person name="Nolan M."/>
            <person name="Ohm R."/>
            <person name="Pangilinan J."/>
            <person name="Pereira M."/>
            <person name="Perotto S."/>
            <person name="Peter M."/>
            <person name="Riley R."/>
            <person name="Sitrit Y."/>
            <person name="Stielow B."/>
            <person name="Szollosi G."/>
            <person name="Zifcakova L."/>
            <person name="Stursova M."/>
            <person name="Spatafora J.W."/>
            <person name="Tedersoo L."/>
            <person name="Vaario L.-M."/>
            <person name="Yamada A."/>
            <person name="Yan M."/>
            <person name="Wang P."/>
            <person name="Xu J."/>
            <person name="Bruns T."/>
            <person name="Baldrian P."/>
            <person name="Vilgalys R."/>
            <person name="Henrissat B."/>
            <person name="Grigoriev I.V."/>
            <person name="Hibbett D."/>
            <person name="Nagy L.G."/>
            <person name="Martin F.M."/>
        </authorList>
    </citation>
    <scope>NUCLEOTIDE SEQUENCE</scope>
    <source>
        <strain evidence="2">BED1</strain>
    </source>
</reference>
<protein>
    <submittedName>
        <fullName evidence="2">Uncharacterized protein</fullName>
    </submittedName>
</protein>
<comment type="caution">
    <text evidence="2">The sequence shown here is derived from an EMBL/GenBank/DDBJ whole genome shotgun (WGS) entry which is preliminary data.</text>
</comment>
<evidence type="ECO:0000256" key="1">
    <source>
        <dbReference type="SAM" id="MobiDB-lite"/>
    </source>
</evidence>
<dbReference type="AlphaFoldDB" id="A0AAD4BTA7"/>
<name>A0AAD4BTA7_BOLED</name>
<feature type="region of interest" description="Disordered" evidence="1">
    <location>
        <begin position="80"/>
        <end position="103"/>
    </location>
</feature>
<dbReference type="EMBL" id="WHUW01000013">
    <property type="protein sequence ID" value="KAF8439695.1"/>
    <property type="molecule type" value="Genomic_DNA"/>
</dbReference>
<sequence length="205" mass="22746">FTRLKLEFKLETQKLLRRLLQVTQSVYAHPDSRFHSPCSPLAYYRVVFSCAAASSKSTACLALRVRIALCGPHCPIDSRPRVQPQSRLPAPRRTLIPAHTDDPHMALRPQHFRVGGLLRPVHARRPQATAGTLIRSNRQVTSAVASVWTLTRPSNPANGPHPAYAHSSLSSMPCAIRRTRKCSSAHWVSKSTSIALNAMAARIRH</sequence>
<dbReference type="Proteomes" id="UP001194468">
    <property type="component" value="Unassembled WGS sequence"/>
</dbReference>
<gene>
    <name evidence="2" type="ORF">L210DRAFT_2174159</name>
</gene>
<evidence type="ECO:0000313" key="2">
    <source>
        <dbReference type="EMBL" id="KAF8439695.1"/>
    </source>
</evidence>
<feature type="non-terminal residue" evidence="2">
    <location>
        <position position="1"/>
    </location>
</feature>
<accession>A0AAD4BTA7</accession>
<organism evidence="2 3">
    <name type="scientific">Boletus edulis BED1</name>
    <dbReference type="NCBI Taxonomy" id="1328754"/>
    <lineage>
        <taxon>Eukaryota</taxon>
        <taxon>Fungi</taxon>
        <taxon>Dikarya</taxon>
        <taxon>Basidiomycota</taxon>
        <taxon>Agaricomycotina</taxon>
        <taxon>Agaricomycetes</taxon>
        <taxon>Agaricomycetidae</taxon>
        <taxon>Boletales</taxon>
        <taxon>Boletineae</taxon>
        <taxon>Boletaceae</taxon>
        <taxon>Boletoideae</taxon>
        <taxon>Boletus</taxon>
    </lineage>
</organism>
<proteinExistence type="predicted"/>
<reference evidence="2" key="2">
    <citation type="journal article" date="2020" name="Nat. Commun.">
        <title>Large-scale genome sequencing of mycorrhizal fungi provides insights into the early evolution of symbiotic traits.</title>
        <authorList>
            <person name="Miyauchi S."/>
            <person name="Kiss E."/>
            <person name="Kuo A."/>
            <person name="Drula E."/>
            <person name="Kohler A."/>
            <person name="Sanchez-Garcia M."/>
            <person name="Morin E."/>
            <person name="Andreopoulos B."/>
            <person name="Barry K.W."/>
            <person name="Bonito G."/>
            <person name="Buee M."/>
            <person name="Carver A."/>
            <person name="Chen C."/>
            <person name="Cichocki N."/>
            <person name="Clum A."/>
            <person name="Culley D."/>
            <person name="Crous P.W."/>
            <person name="Fauchery L."/>
            <person name="Girlanda M."/>
            <person name="Hayes R.D."/>
            <person name="Keri Z."/>
            <person name="LaButti K."/>
            <person name="Lipzen A."/>
            <person name="Lombard V."/>
            <person name="Magnuson J."/>
            <person name="Maillard F."/>
            <person name="Murat C."/>
            <person name="Nolan M."/>
            <person name="Ohm R.A."/>
            <person name="Pangilinan J."/>
            <person name="Pereira M.F."/>
            <person name="Perotto S."/>
            <person name="Peter M."/>
            <person name="Pfister S."/>
            <person name="Riley R."/>
            <person name="Sitrit Y."/>
            <person name="Stielow J.B."/>
            <person name="Szollosi G."/>
            <person name="Zifcakova L."/>
            <person name="Stursova M."/>
            <person name="Spatafora J.W."/>
            <person name="Tedersoo L."/>
            <person name="Vaario L.M."/>
            <person name="Yamada A."/>
            <person name="Yan M."/>
            <person name="Wang P."/>
            <person name="Xu J."/>
            <person name="Bruns T."/>
            <person name="Baldrian P."/>
            <person name="Vilgalys R."/>
            <person name="Dunand C."/>
            <person name="Henrissat B."/>
            <person name="Grigoriev I.V."/>
            <person name="Hibbett D."/>
            <person name="Nagy L.G."/>
            <person name="Martin F.M."/>
        </authorList>
    </citation>
    <scope>NUCLEOTIDE SEQUENCE</scope>
    <source>
        <strain evidence="2">BED1</strain>
    </source>
</reference>
<evidence type="ECO:0000313" key="3">
    <source>
        <dbReference type="Proteomes" id="UP001194468"/>
    </source>
</evidence>
<keyword evidence="3" id="KW-1185">Reference proteome</keyword>